<comment type="caution">
    <text evidence="2">The sequence shown here is derived from an EMBL/GenBank/DDBJ whole genome shotgun (WGS) entry which is preliminary data.</text>
</comment>
<dbReference type="PROSITE" id="PS51186">
    <property type="entry name" value="GNAT"/>
    <property type="match status" value="1"/>
</dbReference>
<organism evidence="2 3">
    <name type="scientific">Cohnella soli</name>
    <dbReference type="NCBI Taxonomy" id="425005"/>
    <lineage>
        <taxon>Bacteria</taxon>
        <taxon>Bacillati</taxon>
        <taxon>Bacillota</taxon>
        <taxon>Bacilli</taxon>
        <taxon>Bacillales</taxon>
        <taxon>Paenibacillaceae</taxon>
        <taxon>Cohnella</taxon>
    </lineage>
</organism>
<dbReference type="InterPro" id="IPR000182">
    <property type="entry name" value="GNAT_dom"/>
</dbReference>
<evidence type="ECO:0000313" key="3">
    <source>
        <dbReference type="Proteomes" id="UP001596113"/>
    </source>
</evidence>
<evidence type="ECO:0000313" key="2">
    <source>
        <dbReference type="EMBL" id="MFC5401189.1"/>
    </source>
</evidence>
<protein>
    <submittedName>
        <fullName evidence="2">GNAT family N-acetyltransferase</fullName>
        <ecNumber evidence="2">2.3.-.-</ecNumber>
    </submittedName>
</protein>
<keyword evidence="2" id="KW-0012">Acyltransferase</keyword>
<dbReference type="Proteomes" id="UP001596113">
    <property type="component" value="Unassembled WGS sequence"/>
</dbReference>
<keyword evidence="3" id="KW-1185">Reference proteome</keyword>
<dbReference type="SUPFAM" id="SSF55729">
    <property type="entry name" value="Acyl-CoA N-acyltransferases (Nat)"/>
    <property type="match status" value="1"/>
</dbReference>
<dbReference type="Pfam" id="PF00583">
    <property type="entry name" value="Acetyltransf_1"/>
    <property type="match status" value="1"/>
</dbReference>
<accession>A0ABW0HJK8</accession>
<name>A0ABW0HJK8_9BACL</name>
<sequence>MMHQDDVRGPLLVLESMTEEDGQAICEWRYPSPYERFKWPEWKRMKEDGLEFGDADIRSQQYLAVREAGSGELVGYAQLFPMEGVVRLGMGLRHDRCDRGWGTLLTGLLVQEALRRQPGAEVDLEVEQWNTRAIRAYEKNGFRITDQYSRRATHGTVNLFVMVWQADGMS</sequence>
<dbReference type="EC" id="2.3.-.-" evidence="2"/>
<dbReference type="Gene3D" id="3.40.630.30">
    <property type="match status" value="1"/>
</dbReference>
<dbReference type="EMBL" id="JBHSMI010000001">
    <property type="protein sequence ID" value="MFC5401189.1"/>
    <property type="molecule type" value="Genomic_DNA"/>
</dbReference>
<dbReference type="GO" id="GO:0016746">
    <property type="term" value="F:acyltransferase activity"/>
    <property type="evidence" value="ECO:0007669"/>
    <property type="project" value="UniProtKB-KW"/>
</dbReference>
<gene>
    <name evidence="2" type="ORF">ACFPOF_00395</name>
</gene>
<proteinExistence type="predicted"/>
<dbReference type="RefSeq" id="WP_378128510.1">
    <property type="nucleotide sequence ID" value="NZ_JBHSMI010000001.1"/>
</dbReference>
<keyword evidence="2" id="KW-0808">Transferase</keyword>
<evidence type="ECO:0000259" key="1">
    <source>
        <dbReference type="PROSITE" id="PS51186"/>
    </source>
</evidence>
<reference evidence="3" key="1">
    <citation type="journal article" date="2019" name="Int. J. Syst. Evol. Microbiol.">
        <title>The Global Catalogue of Microorganisms (GCM) 10K type strain sequencing project: providing services to taxonomists for standard genome sequencing and annotation.</title>
        <authorList>
            <consortium name="The Broad Institute Genomics Platform"/>
            <consortium name="The Broad Institute Genome Sequencing Center for Infectious Disease"/>
            <person name="Wu L."/>
            <person name="Ma J."/>
        </authorList>
    </citation>
    <scope>NUCLEOTIDE SEQUENCE [LARGE SCALE GENOMIC DNA]</scope>
    <source>
        <strain evidence="3">CGMCC 1.18575</strain>
    </source>
</reference>
<dbReference type="InterPro" id="IPR016181">
    <property type="entry name" value="Acyl_CoA_acyltransferase"/>
</dbReference>
<feature type="domain" description="N-acetyltransferase" evidence="1">
    <location>
        <begin position="12"/>
        <end position="167"/>
    </location>
</feature>